<comment type="caution">
    <text evidence="2">The sequence shown here is derived from an EMBL/GenBank/DDBJ whole genome shotgun (WGS) entry which is preliminary data.</text>
</comment>
<dbReference type="Gene3D" id="2.70.70.10">
    <property type="entry name" value="Glucose Permease (Domain IIA)"/>
    <property type="match status" value="1"/>
</dbReference>
<dbReference type="InterPro" id="IPR011055">
    <property type="entry name" value="Dup_hybrid_motif"/>
</dbReference>
<evidence type="ECO:0000256" key="1">
    <source>
        <dbReference type="SAM" id="MobiDB-lite"/>
    </source>
</evidence>
<proteinExistence type="predicted"/>
<evidence type="ECO:0000313" key="3">
    <source>
        <dbReference type="Proteomes" id="UP000494172"/>
    </source>
</evidence>
<dbReference type="EMBL" id="CABVPX010000006">
    <property type="protein sequence ID" value="VWB44583.1"/>
    <property type="molecule type" value="Genomic_DNA"/>
</dbReference>
<name>A0A9Q9UPT2_9BURK</name>
<accession>A0A9Q9UPT2</accession>
<sequence length="720" mass="80181">MIISPPFVNSAQPDSDPNVDPARDSFPMLECGPGNGAFPVSFNLGWHGGAHLEAPVDNQGHLLPVRAIADGTIVFVRATDTKNKPELNYAGVRTDDGCVVIRHDTEIGDGEQSKVTFFSVYIHLQSVEPLTAGKKVHRKDKLGLPGIVYGRPGRIHFEIVCDSQNMTKLLGRTPGPVGSSGRTDAIYGDIWFYVPAGANLYSNEPHPAQSDGGVSLGGTAPQVAVSQTASPLAVRMRYDRGCTLTTYQCTADGSWEVCAETPPEQDDEDHLYKKSEKISEKYSQGTPPSISAIFEVLRFGRCINEQASANFNHWRKVNTPAGQGWINLSGQGVQAYSDADFPEWAGWNFIQDDSTKTNLCDSPTLRKWLLDASGEAQIDHAGMVGALQNVALRKRLTQVVCRFSTEWSASNLDELYGWLKTEHEALSSPLSDDDFKLFEGHVHALAFWEEVQGEKPAADDCWHWPPTEFIRHLMKCKWFSEGEFKQIYPSASASSVQRYRVNINKAVVKYCLTTTLRLSHFFGQASVESGQLRYMAELYNGDPFEYFRKYERAKNYKGWLGNVEWNDGGKFMGRGFKQLTGRGNYSKYFVYRGWLQKSSFTEVWWTDARWWGFTPPYHPAQHQNLLPIQNAATVSQLISTLRPAIISNPNIVSDDAYACIDTAGFFWAINSLLGIADRDDAITLTNKIRGDHASTAADFPADAHFPQRLSETNRVKGVLS</sequence>
<dbReference type="CDD" id="cd12797">
    <property type="entry name" value="M23_peptidase"/>
    <property type="match status" value="1"/>
</dbReference>
<protein>
    <submittedName>
        <fullName evidence="2">Peptidase M23</fullName>
    </submittedName>
</protein>
<dbReference type="RefSeq" id="WP_174992224.1">
    <property type="nucleotide sequence ID" value="NZ_CABVPX010000006.1"/>
</dbReference>
<dbReference type="SUPFAM" id="SSF53955">
    <property type="entry name" value="Lysozyme-like"/>
    <property type="match status" value="1"/>
</dbReference>
<gene>
    <name evidence="2" type="ORF">BAR24066_02003</name>
</gene>
<dbReference type="Proteomes" id="UP000494172">
    <property type="component" value="Unassembled WGS sequence"/>
</dbReference>
<feature type="region of interest" description="Disordered" evidence="1">
    <location>
        <begin position="1"/>
        <end position="24"/>
    </location>
</feature>
<evidence type="ECO:0000313" key="2">
    <source>
        <dbReference type="EMBL" id="VWB44583.1"/>
    </source>
</evidence>
<organism evidence="2 3">
    <name type="scientific">Burkholderia arboris</name>
    <dbReference type="NCBI Taxonomy" id="488730"/>
    <lineage>
        <taxon>Bacteria</taxon>
        <taxon>Pseudomonadati</taxon>
        <taxon>Pseudomonadota</taxon>
        <taxon>Betaproteobacteria</taxon>
        <taxon>Burkholderiales</taxon>
        <taxon>Burkholderiaceae</taxon>
        <taxon>Burkholderia</taxon>
        <taxon>Burkholderia cepacia complex</taxon>
    </lineage>
</organism>
<dbReference type="Gene3D" id="1.10.530.10">
    <property type="match status" value="1"/>
</dbReference>
<reference evidence="2 3" key="1">
    <citation type="submission" date="2019-09" db="EMBL/GenBank/DDBJ databases">
        <authorList>
            <person name="Depoorter E."/>
        </authorList>
    </citation>
    <scope>NUCLEOTIDE SEQUENCE [LARGE SCALE GENOMIC DNA]</scope>
    <source>
        <strain evidence="2">LMG 24066</strain>
    </source>
</reference>
<dbReference type="InterPro" id="IPR023346">
    <property type="entry name" value="Lysozyme-like_dom_sf"/>
</dbReference>
<dbReference type="AlphaFoldDB" id="A0A9Q9UPT2"/>